<reference evidence="1" key="1">
    <citation type="journal article" date="2014" name="Int. J. Syst. Evol. Microbiol.">
        <title>Complete genome sequence of Corynebacterium casei LMG S-19264T (=DSM 44701T), isolated from a smear-ripened cheese.</title>
        <authorList>
            <consortium name="US DOE Joint Genome Institute (JGI-PGF)"/>
            <person name="Walter F."/>
            <person name="Albersmeier A."/>
            <person name="Kalinowski J."/>
            <person name="Ruckert C."/>
        </authorList>
    </citation>
    <scope>NUCLEOTIDE SEQUENCE</scope>
    <source>
        <strain evidence="1">CGMCC 1.7081</strain>
    </source>
</reference>
<keyword evidence="2" id="KW-1185">Reference proteome</keyword>
<dbReference type="AlphaFoldDB" id="A0A8J3H6A5"/>
<protein>
    <submittedName>
        <fullName evidence="1">Uncharacterized protein</fullName>
    </submittedName>
</protein>
<reference evidence="1" key="2">
    <citation type="submission" date="2020-09" db="EMBL/GenBank/DDBJ databases">
        <authorList>
            <person name="Sun Q."/>
            <person name="Zhou Y."/>
        </authorList>
    </citation>
    <scope>NUCLEOTIDE SEQUENCE</scope>
    <source>
        <strain evidence="1">CGMCC 1.7081</strain>
    </source>
</reference>
<dbReference type="EMBL" id="BNAP01000008">
    <property type="protein sequence ID" value="GHG91851.1"/>
    <property type="molecule type" value="Genomic_DNA"/>
</dbReference>
<accession>A0A8J3H6A5</accession>
<comment type="caution">
    <text evidence="1">The sequence shown here is derived from an EMBL/GenBank/DDBJ whole genome shotgun (WGS) entry which is preliminary data.</text>
</comment>
<gene>
    <name evidence="1" type="ORF">GCM10010961_23530</name>
</gene>
<organism evidence="1 2">
    <name type="scientific">Pseudodonghicola xiamenensis</name>
    <dbReference type="NCBI Taxonomy" id="337702"/>
    <lineage>
        <taxon>Bacteria</taxon>
        <taxon>Pseudomonadati</taxon>
        <taxon>Pseudomonadota</taxon>
        <taxon>Alphaproteobacteria</taxon>
        <taxon>Rhodobacterales</taxon>
        <taxon>Paracoccaceae</taxon>
        <taxon>Pseudodonghicola</taxon>
    </lineage>
</organism>
<evidence type="ECO:0000313" key="2">
    <source>
        <dbReference type="Proteomes" id="UP000611500"/>
    </source>
</evidence>
<dbReference type="RefSeq" id="WP_028093503.1">
    <property type="nucleotide sequence ID" value="NZ_BNAP01000008.1"/>
</dbReference>
<dbReference type="Proteomes" id="UP000611500">
    <property type="component" value="Unassembled WGS sequence"/>
</dbReference>
<name>A0A8J3H6A5_9RHOB</name>
<proteinExistence type="predicted"/>
<evidence type="ECO:0000313" key="1">
    <source>
        <dbReference type="EMBL" id="GHG91851.1"/>
    </source>
</evidence>
<sequence length="61" mass="6736">MPKPQATVRRTIAEILDAARRAGWAWAKVEWKPDGSVTVDAGMTEADTDDDFLSSDLRMGK</sequence>